<dbReference type="OrthoDB" id="9803735at2"/>
<keyword evidence="7" id="KW-1185">Reference proteome</keyword>
<dbReference type="RefSeq" id="WP_106591115.1">
    <property type="nucleotide sequence ID" value="NZ_PYGI01000006.1"/>
</dbReference>
<dbReference type="Gene3D" id="3.40.190.290">
    <property type="match status" value="1"/>
</dbReference>
<comment type="similarity">
    <text evidence="1">Belongs to the LysR transcriptional regulatory family.</text>
</comment>
<keyword evidence="4" id="KW-0804">Transcription</keyword>
<dbReference type="EMBL" id="PYGI01000006">
    <property type="protein sequence ID" value="PSL14893.1"/>
    <property type="molecule type" value="Genomic_DNA"/>
</dbReference>
<feature type="domain" description="HTH lysR-type" evidence="5">
    <location>
        <begin position="1"/>
        <end position="58"/>
    </location>
</feature>
<dbReference type="Pfam" id="PF00126">
    <property type="entry name" value="HTH_1"/>
    <property type="match status" value="1"/>
</dbReference>
<dbReference type="GO" id="GO:0000976">
    <property type="term" value="F:transcription cis-regulatory region binding"/>
    <property type="evidence" value="ECO:0007669"/>
    <property type="project" value="TreeGrafter"/>
</dbReference>
<dbReference type="FunFam" id="1.10.10.10:FF:000001">
    <property type="entry name" value="LysR family transcriptional regulator"/>
    <property type="match status" value="1"/>
</dbReference>
<dbReference type="PRINTS" id="PR00039">
    <property type="entry name" value="HTHLYSR"/>
</dbReference>
<dbReference type="SUPFAM" id="SSF46785">
    <property type="entry name" value="Winged helix' DNA-binding domain"/>
    <property type="match status" value="1"/>
</dbReference>
<protein>
    <submittedName>
        <fullName evidence="6">DNA-binding transcriptional LysR family regulator</fullName>
    </submittedName>
</protein>
<dbReference type="PROSITE" id="PS50931">
    <property type="entry name" value="HTH_LYSR"/>
    <property type="match status" value="1"/>
</dbReference>
<dbReference type="PANTHER" id="PTHR30126">
    <property type="entry name" value="HTH-TYPE TRANSCRIPTIONAL REGULATOR"/>
    <property type="match status" value="1"/>
</dbReference>
<dbReference type="InterPro" id="IPR036388">
    <property type="entry name" value="WH-like_DNA-bd_sf"/>
</dbReference>
<evidence type="ECO:0000313" key="7">
    <source>
        <dbReference type="Proteomes" id="UP000242133"/>
    </source>
</evidence>
<dbReference type="AlphaFoldDB" id="A0A2P8EZK3"/>
<evidence type="ECO:0000313" key="6">
    <source>
        <dbReference type="EMBL" id="PSL14893.1"/>
    </source>
</evidence>
<evidence type="ECO:0000256" key="2">
    <source>
        <dbReference type="ARBA" id="ARBA00023015"/>
    </source>
</evidence>
<dbReference type="InterPro" id="IPR005119">
    <property type="entry name" value="LysR_subst-bd"/>
</dbReference>
<evidence type="ECO:0000256" key="1">
    <source>
        <dbReference type="ARBA" id="ARBA00009437"/>
    </source>
</evidence>
<organism evidence="6 7">
    <name type="scientific">Marinobacterium halophilum</name>
    <dbReference type="NCBI Taxonomy" id="267374"/>
    <lineage>
        <taxon>Bacteria</taxon>
        <taxon>Pseudomonadati</taxon>
        <taxon>Pseudomonadota</taxon>
        <taxon>Gammaproteobacteria</taxon>
        <taxon>Oceanospirillales</taxon>
        <taxon>Oceanospirillaceae</taxon>
        <taxon>Marinobacterium</taxon>
    </lineage>
</organism>
<dbReference type="InterPro" id="IPR000847">
    <property type="entry name" value="LysR_HTH_N"/>
</dbReference>
<dbReference type="Pfam" id="PF03466">
    <property type="entry name" value="LysR_substrate"/>
    <property type="match status" value="1"/>
</dbReference>
<keyword evidence="2" id="KW-0805">Transcription regulation</keyword>
<proteinExistence type="inferred from homology"/>
<dbReference type="Gene3D" id="1.10.10.10">
    <property type="entry name" value="Winged helix-like DNA-binding domain superfamily/Winged helix DNA-binding domain"/>
    <property type="match status" value="1"/>
</dbReference>
<dbReference type="CDD" id="cd05466">
    <property type="entry name" value="PBP2_LTTR_substrate"/>
    <property type="match status" value="1"/>
</dbReference>
<reference evidence="6 7" key="1">
    <citation type="submission" date="2018-03" db="EMBL/GenBank/DDBJ databases">
        <title>Genomic Encyclopedia of Archaeal and Bacterial Type Strains, Phase II (KMG-II): from individual species to whole genera.</title>
        <authorList>
            <person name="Goeker M."/>
        </authorList>
    </citation>
    <scope>NUCLEOTIDE SEQUENCE [LARGE SCALE GENOMIC DNA]</scope>
    <source>
        <strain evidence="6 7">DSM 17586</strain>
    </source>
</reference>
<evidence type="ECO:0000256" key="4">
    <source>
        <dbReference type="ARBA" id="ARBA00023163"/>
    </source>
</evidence>
<evidence type="ECO:0000256" key="3">
    <source>
        <dbReference type="ARBA" id="ARBA00023125"/>
    </source>
</evidence>
<sequence>MDTAGLHAFVTVADTGSFSQAAQLLFLTQSAVSKRIALLESQLDCRLFDRVGRQVLLTEAGQALLPKARDILASMEDAERMLGNLSGHIGGRLALATSHHISLHRLPPLLKRFVDHYPEVELDLRFAASEVAYEGVLRGDLELALITLAPEHDDRICACTIWTDRLQYVVGRNHPLAQSPQLDLSALTRYPALLPGADTFTHQRVRQQLAGQGLELNLGMSTDYLDTIRMMVRIGLGWSLLPETMIDDQLVRLDTGTEPIYRPLGYIHHRNRTLSNAACELVRLLETDV</sequence>
<dbReference type="PANTHER" id="PTHR30126:SF81">
    <property type="entry name" value="HTH-TYPE TRANSCRIPTIONAL REGULATOR ILVY"/>
    <property type="match status" value="1"/>
</dbReference>
<dbReference type="InterPro" id="IPR036390">
    <property type="entry name" value="WH_DNA-bd_sf"/>
</dbReference>
<dbReference type="Proteomes" id="UP000242133">
    <property type="component" value="Unassembled WGS sequence"/>
</dbReference>
<keyword evidence="3 6" id="KW-0238">DNA-binding</keyword>
<name>A0A2P8EZK3_9GAMM</name>
<comment type="caution">
    <text evidence="6">The sequence shown here is derived from an EMBL/GenBank/DDBJ whole genome shotgun (WGS) entry which is preliminary data.</text>
</comment>
<dbReference type="SUPFAM" id="SSF53850">
    <property type="entry name" value="Periplasmic binding protein-like II"/>
    <property type="match status" value="1"/>
</dbReference>
<gene>
    <name evidence="6" type="ORF">CLV44_10669</name>
</gene>
<evidence type="ECO:0000259" key="5">
    <source>
        <dbReference type="PROSITE" id="PS50931"/>
    </source>
</evidence>
<accession>A0A2P8EZK3</accession>
<dbReference type="GO" id="GO:0003700">
    <property type="term" value="F:DNA-binding transcription factor activity"/>
    <property type="evidence" value="ECO:0007669"/>
    <property type="project" value="InterPro"/>
</dbReference>